<comment type="similarity">
    <text evidence="1">Belongs to the universal ribosomal protein uS14 family.</text>
</comment>
<sequence length="138" mass="16288">MAAIRNGLLICSNFLSSNANFIAYNFQQIRNNNIGRWMIRDNKRRKLIEKYAPDRLRLVAMKRNDILPTELREIVSKEINEKIPRQTALRQITSRCILTSRARGNVLRWRISRIMFRHLADYNKLSGVQRAICKIKDC</sequence>
<organism evidence="4 5">
    <name type="scientific">Apis cerana cerana</name>
    <name type="common">Oriental honeybee</name>
    <dbReference type="NCBI Taxonomy" id="94128"/>
    <lineage>
        <taxon>Eukaryota</taxon>
        <taxon>Metazoa</taxon>
        <taxon>Ecdysozoa</taxon>
        <taxon>Arthropoda</taxon>
        <taxon>Hexapoda</taxon>
        <taxon>Insecta</taxon>
        <taxon>Pterygota</taxon>
        <taxon>Neoptera</taxon>
        <taxon>Endopterygota</taxon>
        <taxon>Hymenoptera</taxon>
        <taxon>Apocrita</taxon>
        <taxon>Aculeata</taxon>
        <taxon>Apoidea</taxon>
        <taxon>Anthophila</taxon>
        <taxon>Apidae</taxon>
        <taxon>Apis</taxon>
    </lineage>
</organism>
<evidence type="ECO:0000313" key="4">
    <source>
        <dbReference type="EMBL" id="PBC26704.1"/>
    </source>
</evidence>
<proteinExistence type="inferred from homology"/>
<gene>
    <name evidence="4" type="ORF">APICC_08152</name>
</gene>
<dbReference type="Pfam" id="PF00253">
    <property type="entry name" value="Ribosomal_S14"/>
    <property type="match status" value="1"/>
</dbReference>
<dbReference type="AlphaFoldDB" id="A0A2A3E5D9"/>
<evidence type="ECO:0000256" key="1">
    <source>
        <dbReference type="ARBA" id="ARBA00009083"/>
    </source>
</evidence>
<dbReference type="OrthoDB" id="413436at2759"/>
<keyword evidence="3" id="KW-0687">Ribonucleoprotein</keyword>
<keyword evidence="5" id="KW-1185">Reference proteome</keyword>
<name>A0A2A3E5D9_APICC</name>
<evidence type="ECO:0000256" key="2">
    <source>
        <dbReference type="ARBA" id="ARBA00022980"/>
    </source>
</evidence>
<evidence type="ECO:0000256" key="3">
    <source>
        <dbReference type="ARBA" id="ARBA00023274"/>
    </source>
</evidence>
<dbReference type="Gene3D" id="1.10.287.1480">
    <property type="match status" value="1"/>
</dbReference>
<accession>A0A2A3E5D9</accession>
<evidence type="ECO:0000313" key="5">
    <source>
        <dbReference type="Proteomes" id="UP000242457"/>
    </source>
</evidence>
<dbReference type="PANTHER" id="PTHR19836:SF19">
    <property type="entry name" value="SMALL RIBOSOMAL SUBUNIT PROTEIN US14M"/>
    <property type="match status" value="1"/>
</dbReference>
<protein>
    <submittedName>
        <fullName evidence="4">28S ribosomal protein S14</fullName>
    </submittedName>
</protein>
<dbReference type="EMBL" id="KZ288375">
    <property type="protein sequence ID" value="PBC26704.1"/>
    <property type="molecule type" value="Genomic_DNA"/>
</dbReference>
<dbReference type="GO" id="GO:0006412">
    <property type="term" value="P:translation"/>
    <property type="evidence" value="ECO:0007669"/>
    <property type="project" value="InterPro"/>
</dbReference>
<keyword evidence="2 4" id="KW-0689">Ribosomal protein</keyword>
<dbReference type="GO" id="GO:0003735">
    <property type="term" value="F:structural constituent of ribosome"/>
    <property type="evidence" value="ECO:0007669"/>
    <property type="project" value="InterPro"/>
</dbReference>
<dbReference type="PANTHER" id="PTHR19836">
    <property type="entry name" value="30S RIBOSOMAL PROTEIN S14"/>
    <property type="match status" value="1"/>
</dbReference>
<dbReference type="SUPFAM" id="SSF57716">
    <property type="entry name" value="Glucocorticoid receptor-like (DNA-binding domain)"/>
    <property type="match status" value="1"/>
</dbReference>
<dbReference type="Proteomes" id="UP000242457">
    <property type="component" value="Unassembled WGS sequence"/>
</dbReference>
<dbReference type="STRING" id="94128.A0A2A3E5D9"/>
<dbReference type="GO" id="GO:0005763">
    <property type="term" value="C:mitochondrial small ribosomal subunit"/>
    <property type="evidence" value="ECO:0007669"/>
    <property type="project" value="TreeGrafter"/>
</dbReference>
<dbReference type="InterPro" id="IPR001209">
    <property type="entry name" value="Ribosomal_uS14"/>
</dbReference>
<reference evidence="4 5" key="1">
    <citation type="submission" date="2014-07" db="EMBL/GenBank/DDBJ databases">
        <title>Genomic and transcriptomic analysis on Apis cerana provide comprehensive insights into honey bee biology.</title>
        <authorList>
            <person name="Diao Q."/>
            <person name="Sun L."/>
            <person name="Zheng H."/>
            <person name="Zheng H."/>
            <person name="Xu S."/>
            <person name="Wang S."/>
            <person name="Zeng Z."/>
            <person name="Hu F."/>
            <person name="Su S."/>
            <person name="Wu J."/>
        </authorList>
    </citation>
    <scope>NUCLEOTIDE SEQUENCE [LARGE SCALE GENOMIC DNA]</scope>
    <source>
        <tissue evidence="4">Pupae without intestine</tissue>
    </source>
</reference>